<proteinExistence type="predicted"/>
<dbReference type="RefSeq" id="WP_198315782.1">
    <property type="nucleotide sequence ID" value="NZ_WRXN01000010.1"/>
</dbReference>
<evidence type="ECO:0000313" key="2">
    <source>
        <dbReference type="EMBL" id="MVT10645.1"/>
    </source>
</evidence>
<dbReference type="Proteomes" id="UP000461730">
    <property type="component" value="Unassembled WGS sequence"/>
</dbReference>
<organism evidence="2 3">
    <name type="scientific">Chitinophaga tropicalis</name>
    <dbReference type="NCBI Taxonomy" id="2683588"/>
    <lineage>
        <taxon>Bacteria</taxon>
        <taxon>Pseudomonadati</taxon>
        <taxon>Bacteroidota</taxon>
        <taxon>Chitinophagia</taxon>
        <taxon>Chitinophagales</taxon>
        <taxon>Chitinophagaceae</taxon>
        <taxon>Chitinophaga</taxon>
    </lineage>
</organism>
<dbReference type="Pfam" id="PF14206">
    <property type="entry name" value="Cys_rich_CPCC"/>
    <property type="match status" value="1"/>
</dbReference>
<feature type="domain" description="Cysteine-rich CPCC" evidence="1">
    <location>
        <begin position="30"/>
        <end position="63"/>
    </location>
</feature>
<evidence type="ECO:0000313" key="3">
    <source>
        <dbReference type="Proteomes" id="UP000461730"/>
    </source>
</evidence>
<protein>
    <recommendedName>
        <fullName evidence="1">Cysteine-rich CPCC domain-containing protein</fullName>
    </recommendedName>
</protein>
<sequence length="189" mass="21271">MYRTGILTAFHTRRAHYDSYLQANDIPIHTCPGCGFPSLAERGGFAICDICSWEDDGQDDSTDSILDQLSTEGIKISSPNGNLSLTENRINIGRILETNSELLNGEVDFDSARVLKTIAFYQQRRKEIEDRISGDESPQDHIWMEWKEGIKLKTWGEDQKVVFLQLIKKQQLGSELSTVNGISSPKGTF</sequence>
<dbReference type="AlphaFoldDB" id="A0A7K1U9F4"/>
<comment type="caution">
    <text evidence="2">The sequence shown here is derived from an EMBL/GenBank/DDBJ whole genome shotgun (WGS) entry which is preliminary data.</text>
</comment>
<accession>A0A7K1U9F4</accession>
<dbReference type="InterPro" id="IPR025983">
    <property type="entry name" value="Cys_rich_CPCC"/>
</dbReference>
<keyword evidence="3" id="KW-1185">Reference proteome</keyword>
<dbReference type="EMBL" id="WRXN01000010">
    <property type="protein sequence ID" value="MVT10645.1"/>
    <property type="molecule type" value="Genomic_DNA"/>
</dbReference>
<evidence type="ECO:0000259" key="1">
    <source>
        <dbReference type="Pfam" id="PF14206"/>
    </source>
</evidence>
<feature type="non-terminal residue" evidence="2">
    <location>
        <position position="189"/>
    </location>
</feature>
<gene>
    <name evidence="2" type="ORF">GO493_20410</name>
</gene>
<name>A0A7K1U9F4_9BACT</name>
<reference evidence="2 3" key="1">
    <citation type="submission" date="2019-12" db="EMBL/GenBank/DDBJ databases">
        <title>Chitinophaga sp. strain ysch24 (GDMCC 1.1355), whole genome shotgun sequence.</title>
        <authorList>
            <person name="Zhang X."/>
        </authorList>
    </citation>
    <scope>NUCLEOTIDE SEQUENCE [LARGE SCALE GENOMIC DNA]</scope>
    <source>
        <strain evidence="3">ysch24</strain>
    </source>
</reference>